<proteinExistence type="predicted"/>
<dbReference type="Proteomes" id="UP000053239">
    <property type="component" value="Unassembled WGS sequence"/>
</dbReference>
<evidence type="ECO:0000313" key="3">
    <source>
        <dbReference type="Proteomes" id="UP000053239"/>
    </source>
</evidence>
<protein>
    <recommendedName>
        <fullName evidence="4">Variable surface protein</fullName>
    </recommendedName>
</protein>
<accession>A0A0J9U352</accession>
<sequence>MDYPDLTYYQNDDTTEISKHLKQLNLYKFYEEIDKQFEKKNDLIHCQKCSEKLKGISNPKSKLLELCKGVCNFIINNGNIKIFCNGSSCNSSCTRLIFRIYDHVMEINESQGNIQKFYEALQSISQKPESKLRDCRIVNFNLSKNEFMYYKYVYEFLITYMDIRPKISKEMDSNVELHCKHIKNFFRFYNTIKDSCTNSSDCKYYNELTVLRNEFITHREIDNIYDKCNYVQTQCEKGTNIPNDIPCLTEKRNGPTVQILEDDPNNITNILFKVLIYLIPILTTFTLLYKVNRLPI</sequence>
<dbReference type="AlphaFoldDB" id="A0A0J9U352"/>
<dbReference type="EMBL" id="KQ235251">
    <property type="protein sequence ID" value="KNA01588.1"/>
    <property type="molecule type" value="Genomic_DNA"/>
</dbReference>
<keyword evidence="1" id="KW-0812">Transmembrane</keyword>
<keyword evidence="1" id="KW-1133">Transmembrane helix</keyword>
<evidence type="ECO:0008006" key="4">
    <source>
        <dbReference type="Google" id="ProtNLM"/>
    </source>
</evidence>
<keyword evidence="1" id="KW-0472">Membrane</keyword>
<feature type="transmembrane region" description="Helical" evidence="1">
    <location>
        <begin position="270"/>
        <end position="289"/>
    </location>
</feature>
<name>A0A0J9U352_PLAVI</name>
<organism evidence="2 3">
    <name type="scientific">Plasmodium vivax North Korean</name>
    <dbReference type="NCBI Taxonomy" id="1035514"/>
    <lineage>
        <taxon>Eukaryota</taxon>
        <taxon>Sar</taxon>
        <taxon>Alveolata</taxon>
        <taxon>Apicomplexa</taxon>
        <taxon>Aconoidasida</taxon>
        <taxon>Haemosporida</taxon>
        <taxon>Plasmodiidae</taxon>
        <taxon>Plasmodium</taxon>
        <taxon>Plasmodium (Plasmodium)</taxon>
    </lineage>
</organism>
<evidence type="ECO:0000256" key="1">
    <source>
        <dbReference type="SAM" id="Phobius"/>
    </source>
</evidence>
<reference evidence="2 3" key="1">
    <citation type="submission" date="2011-09" db="EMBL/GenBank/DDBJ databases">
        <title>The Genome Sequence of Plasmodium vivax North Korean.</title>
        <authorList>
            <consortium name="The Broad Institute Genome Sequencing Platform"/>
            <consortium name="The Broad Institute Genome Sequencing Center for Infectious Disease"/>
            <person name="Neafsey D."/>
            <person name="Carlton J."/>
            <person name="Barnwell J."/>
            <person name="Collins W."/>
            <person name="Escalante A."/>
            <person name="Mullikin J."/>
            <person name="Saul A."/>
            <person name="Guigo R."/>
            <person name="Camara F."/>
            <person name="Young S.K."/>
            <person name="Zeng Q."/>
            <person name="Gargeya S."/>
            <person name="Fitzgerald M."/>
            <person name="Haas B."/>
            <person name="Abouelleil A."/>
            <person name="Alvarado L."/>
            <person name="Arachchi H.M."/>
            <person name="Berlin A."/>
            <person name="Brown A."/>
            <person name="Chapman S.B."/>
            <person name="Chen Z."/>
            <person name="Dunbar C."/>
            <person name="Freedman E."/>
            <person name="Gearin G."/>
            <person name="Gellesch M."/>
            <person name="Goldberg J."/>
            <person name="Griggs A."/>
            <person name="Gujja S."/>
            <person name="Heiman D."/>
            <person name="Howarth C."/>
            <person name="Larson L."/>
            <person name="Lui A."/>
            <person name="MacDonald P.J.P."/>
            <person name="Montmayeur A."/>
            <person name="Murphy C."/>
            <person name="Neiman D."/>
            <person name="Pearson M."/>
            <person name="Priest M."/>
            <person name="Roberts A."/>
            <person name="Saif S."/>
            <person name="Shea T."/>
            <person name="Shenoy N."/>
            <person name="Sisk P."/>
            <person name="Stolte C."/>
            <person name="Sykes S."/>
            <person name="Wortman J."/>
            <person name="Nusbaum C."/>
            <person name="Birren B."/>
        </authorList>
    </citation>
    <scope>NUCLEOTIDE SEQUENCE [LARGE SCALE GENOMIC DNA]</scope>
    <source>
        <strain evidence="2 3">North Korean</strain>
    </source>
</reference>
<evidence type="ECO:0000313" key="2">
    <source>
        <dbReference type="EMBL" id="KNA01588.1"/>
    </source>
</evidence>
<gene>
    <name evidence="2" type="ORF">PVNG_06050</name>
</gene>